<evidence type="ECO:0000256" key="2">
    <source>
        <dbReference type="ARBA" id="ARBA00004418"/>
    </source>
</evidence>
<evidence type="ECO:0000256" key="8">
    <source>
        <dbReference type="ARBA" id="ARBA00023316"/>
    </source>
</evidence>
<protein>
    <recommendedName>
        <fullName evidence="9">N-acetylmuramoyl-L-alanine amidase AmiC</fullName>
        <ecNumber evidence="4">3.5.1.28</ecNumber>
    </recommendedName>
</protein>
<dbReference type="EC" id="3.5.1.28" evidence="4"/>
<evidence type="ECO:0000313" key="12">
    <source>
        <dbReference type="EMBL" id="SDK32315.1"/>
    </source>
</evidence>
<reference evidence="13" key="1">
    <citation type="submission" date="2016-10" db="EMBL/GenBank/DDBJ databases">
        <authorList>
            <person name="Varghese N."/>
            <person name="Submissions S."/>
        </authorList>
    </citation>
    <scope>NUCLEOTIDE SEQUENCE [LARGE SCALE GENOMIC DNA]</scope>
    <source>
        <strain evidence="13">CBMB127</strain>
    </source>
</reference>
<dbReference type="GO" id="GO:0009253">
    <property type="term" value="P:peptidoglycan catabolic process"/>
    <property type="evidence" value="ECO:0007669"/>
    <property type="project" value="InterPro"/>
</dbReference>
<evidence type="ECO:0000256" key="7">
    <source>
        <dbReference type="ARBA" id="ARBA00022801"/>
    </source>
</evidence>
<feature type="compositionally biased region" description="Basic and acidic residues" evidence="10">
    <location>
        <begin position="172"/>
        <end position="186"/>
    </location>
</feature>
<feature type="domain" description="MurNAc-LAA" evidence="11">
    <location>
        <begin position="262"/>
        <end position="417"/>
    </location>
</feature>
<evidence type="ECO:0000256" key="10">
    <source>
        <dbReference type="SAM" id="MobiDB-lite"/>
    </source>
</evidence>
<sequence>MLLFISSAMTHATEVILANLQQQGSQAHLELLLDQPIKYRVFTLDNPFRVVIDMDDVAISPTLKALPPQLDAQHPYLAKLRIAPFTETTTRLVFDIKSDIKPLVTDMNAGSSQQRLAISIAPATSTEPPMGSPALTYSKQLQNAQANQPEEKPAEASEPKAEPPAVNASAEKPADKPAEKSIDKPIEQPAKQAKPGQKLITIAVDAGHGGEDPGARGSKGSHEKNITLAIARKLKQQIDAEDNMQAILIRDGDYFVPLGDRVKKARAAKADLFISIHADSFVNSTARGSSVFALSERGATSAGARYLAKKENAVDLIGGVAIDTKDMDLARTLLDLSQTATIHDSIRMGKAVLGRIAKINTLHSKYVEQAAFAVLKSPDIPSILVETAFISNPEEEAKLNDDGYQDKLVNAILSGVKSYVATNPSFSKK</sequence>
<dbReference type="SUPFAM" id="SSF53187">
    <property type="entry name" value="Zn-dependent exopeptidases"/>
    <property type="match status" value="1"/>
</dbReference>
<comment type="subcellular location">
    <subcellularLocation>
        <location evidence="2">Periplasm</location>
    </subcellularLocation>
</comment>
<dbReference type="GO" id="GO:0030288">
    <property type="term" value="C:outer membrane-bounded periplasmic space"/>
    <property type="evidence" value="ECO:0007669"/>
    <property type="project" value="TreeGrafter"/>
</dbReference>
<evidence type="ECO:0000313" key="13">
    <source>
        <dbReference type="Proteomes" id="UP000198629"/>
    </source>
</evidence>
<dbReference type="InterPro" id="IPR021731">
    <property type="entry name" value="AMIN_dom"/>
</dbReference>
<keyword evidence="6" id="KW-0574">Periplasm</keyword>
<dbReference type="Gene3D" id="2.60.40.3500">
    <property type="match status" value="1"/>
</dbReference>
<feature type="region of interest" description="Disordered" evidence="10">
    <location>
        <begin position="141"/>
        <end position="197"/>
    </location>
</feature>
<dbReference type="GO" id="GO:0008745">
    <property type="term" value="F:N-acetylmuramoyl-L-alanine amidase activity"/>
    <property type="evidence" value="ECO:0007669"/>
    <property type="project" value="UniProtKB-EC"/>
</dbReference>
<keyword evidence="8" id="KW-0961">Cell wall biogenesis/degradation</keyword>
<dbReference type="AlphaFoldDB" id="A0A1G9B0I1"/>
<dbReference type="PANTHER" id="PTHR30404:SF0">
    <property type="entry name" value="N-ACETYLMURAMOYL-L-ALANINE AMIDASE AMIC"/>
    <property type="match status" value="1"/>
</dbReference>
<evidence type="ECO:0000256" key="1">
    <source>
        <dbReference type="ARBA" id="ARBA00001561"/>
    </source>
</evidence>
<evidence type="ECO:0000259" key="11">
    <source>
        <dbReference type="SMART" id="SM00646"/>
    </source>
</evidence>
<comment type="catalytic activity">
    <reaction evidence="1">
        <text>Hydrolyzes the link between N-acetylmuramoyl residues and L-amino acid residues in certain cell-wall glycopeptides.</text>
        <dbReference type="EC" id="3.5.1.28"/>
    </reaction>
</comment>
<dbReference type="OrthoDB" id="9806267at2"/>
<evidence type="ECO:0000256" key="3">
    <source>
        <dbReference type="ARBA" id="ARBA00010860"/>
    </source>
</evidence>
<keyword evidence="5" id="KW-0732">Signal</keyword>
<dbReference type="Gene3D" id="3.40.630.40">
    <property type="entry name" value="Zn-dependent exopeptidases"/>
    <property type="match status" value="1"/>
</dbReference>
<dbReference type="Proteomes" id="UP000198629">
    <property type="component" value="Unassembled WGS sequence"/>
</dbReference>
<dbReference type="PANTHER" id="PTHR30404">
    <property type="entry name" value="N-ACETYLMURAMOYL-L-ALANINE AMIDASE"/>
    <property type="match status" value="1"/>
</dbReference>
<dbReference type="InterPro" id="IPR002508">
    <property type="entry name" value="MurNAc-LAA_cat"/>
</dbReference>
<keyword evidence="13" id="KW-1185">Reference proteome</keyword>
<proteinExistence type="inferred from homology"/>
<comment type="similarity">
    <text evidence="3">Belongs to the N-acetylmuramoyl-L-alanine amidase 3 family.</text>
</comment>
<dbReference type="CDD" id="cd02696">
    <property type="entry name" value="MurNAc-LAA"/>
    <property type="match status" value="1"/>
</dbReference>
<dbReference type="Pfam" id="PF01520">
    <property type="entry name" value="Amidase_3"/>
    <property type="match status" value="1"/>
</dbReference>
<evidence type="ECO:0000256" key="6">
    <source>
        <dbReference type="ARBA" id="ARBA00022764"/>
    </source>
</evidence>
<organism evidence="12 13">
    <name type="scientific">Methylophilus rhizosphaerae</name>
    <dbReference type="NCBI Taxonomy" id="492660"/>
    <lineage>
        <taxon>Bacteria</taxon>
        <taxon>Pseudomonadati</taxon>
        <taxon>Pseudomonadota</taxon>
        <taxon>Betaproteobacteria</taxon>
        <taxon>Nitrosomonadales</taxon>
        <taxon>Methylophilaceae</taxon>
        <taxon>Methylophilus</taxon>
    </lineage>
</organism>
<dbReference type="STRING" id="492660.SAMN05192566_0886"/>
<feature type="compositionally biased region" description="Basic and acidic residues" evidence="10">
    <location>
        <begin position="149"/>
        <end position="161"/>
    </location>
</feature>
<dbReference type="EMBL" id="FNFX01000002">
    <property type="protein sequence ID" value="SDK32315.1"/>
    <property type="molecule type" value="Genomic_DNA"/>
</dbReference>
<evidence type="ECO:0000256" key="9">
    <source>
        <dbReference type="ARBA" id="ARBA00074581"/>
    </source>
</evidence>
<keyword evidence="7" id="KW-0378">Hydrolase</keyword>
<dbReference type="InterPro" id="IPR050695">
    <property type="entry name" value="N-acetylmuramoyl_amidase_3"/>
</dbReference>
<evidence type="ECO:0000256" key="4">
    <source>
        <dbReference type="ARBA" id="ARBA00011901"/>
    </source>
</evidence>
<accession>A0A1G9B0I1</accession>
<name>A0A1G9B0I1_9PROT</name>
<dbReference type="FunFam" id="3.40.630.40:FF:000001">
    <property type="entry name" value="N-acetylmuramoyl-L-alanine amidase"/>
    <property type="match status" value="1"/>
</dbReference>
<gene>
    <name evidence="12" type="ORF">SAMN05192566_0886</name>
</gene>
<dbReference type="Pfam" id="PF11741">
    <property type="entry name" value="AMIN"/>
    <property type="match status" value="1"/>
</dbReference>
<dbReference type="SMART" id="SM00646">
    <property type="entry name" value="Ami_3"/>
    <property type="match status" value="1"/>
</dbReference>
<evidence type="ECO:0000256" key="5">
    <source>
        <dbReference type="ARBA" id="ARBA00022729"/>
    </source>
</evidence>
<dbReference type="GO" id="GO:0071555">
    <property type="term" value="P:cell wall organization"/>
    <property type="evidence" value="ECO:0007669"/>
    <property type="project" value="UniProtKB-KW"/>
</dbReference>